<sequence>MVQTPSSSVAEDAPPSARQEQDTMNVLLSLLNTITLDDDAADVLRTAVQSRTVGASGHLSDDASVSISDTDTPSSSSASTISLSSDIATDSPDVSVTHSTPVTPATLPQATAHDQNSTMVVALQTLLSVAQAMPVAPPTQAIPAVATAPQVPPVAAAPQVPPVAAAPQVPLPPAIGHFMVSYGDVDYYVPFANALPPFYLVTRGRRIGVFSQWQRTAPYVIGVGGAAFSRIRGIENGRQMMEDGIDSDEVVVLP</sequence>
<organism evidence="1 2">
    <name type="scientific">Hygrophoropsis aurantiaca</name>
    <dbReference type="NCBI Taxonomy" id="72124"/>
    <lineage>
        <taxon>Eukaryota</taxon>
        <taxon>Fungi</taxon>
        <taxon>Dikarya</taxon>
        <taxon>Basidiomycota</taxon>
        <taxon>Agaricomycotina</taxon>
        <taxon>Agaricomycetes</taxon>
        <taxon>Agaricomycetidae</taxon>
        <taxon>Boletales</taxon>
        <taxon>Coniophorineae</taxon>
        <taxon>Hygrophoropsidaceae</taxon>
        <taxon>Hygrophoropsis</taxon>
    </lineage>
</organism>
<dbReference type="Proteomes" id="UP000790377">
    <property type="component" value="Unassembled WGS sequence"/>
</dbReference>
<evidence type="ECO:0000313" key="2">
    <source>
        <dbReference type="Proteomes" id="UP000790377"/>
    </source>
</evidence>
<dbReference type="EMBL" id="MU268252">
    <property type="protein sequence ID" value="KAH7905179.1"/>
    <property type="molecule type" value="Genomic_DNA"/>
</dbReference>
<reference evidence="1" key="1">
    <citation type="journal article" date="2021" name="New Phytol.">
        <title>Evolutionary innovations through gain and loss of genes in the ectomycorrhizal Boletales.</title>
        <authorList>
            <person name="Wu G."/>
            <person name="Miyauchi S."/>
            <person name="Morin E."/>
            <person name="Kuo A."/>
            <person name="Drula E."/>
            <person name="Varga T."/>
            <person name="Kohler A."/>
            <person name="Feng B."/>
            <person name="Cao Y."/>
            <person name="Lipzen A."/>
            <person name="Daum C."/>
            <person name="Hundley H."/>
            <person name="Pangilinan J."/>
            <person name="Johnson J."/>
            <person name="Barry K."/>
            <person name="LaButti K."/>
            <person name="Ng V."/>
            <person name="Ahrendt S."/>
            <person name="Min B."/>
            <person name="Choi I.G."/>
            <person name="Park H."/>
            <person name="Plett J.M."/>
            <person name="Magnuson J."/>
            <person name="Spatafora J.W."/>
            <person name="Nagy L.G."/>
            <person name="Henrissat B."/>
            <person name="Grigoriev I.V."/>
            <person name="Yang Z.L."/>
            <person name="Xu J."/>
            <person name="Martin F.M."/>
        </authorList>
    </citation>
    <scope>NUCLEOTIDE SEQUENCE</scope>
    <source>
        <strain evidence="1">ATCC 28755</strain>
    </source>
</reference>
<accession>A0ACB7ZWV9</accession>
<comment type="caution">
    <text evidence="1">The sequence shown here is derived from an EMBL/GenBank/DDBJ whole genome shotgun (WGS) entry which is preliminary data.</text>
</comment>
<name>A0ACB7ZWV9_9AGAM</name>
<gene>
    <name evidence="1" type="ORF">BJ138DRAFT_1118703</name>
</gene>
<protein>
    <submittedName>
        <fullName evidence="1">Uncharacterized protein</fullName>
    </submittedName>
</protein>
<proteinExistence type="predicted"/>
<keyword evidence="2" id="KW-1185">Reference proteome</keyword>
<evidence type="ECO:0000313" key="1">
    <source>
        <dbReference type="EMBL" id="KAH7905179.1"/>
    </source>
</evidence>